<dbReference type="InterPro" id="IPR036388">
    <property type="entry name" value="WH-like_DNA-bd_sf"/>
</dbReference>
<keyword evidence="3" id="KW-0804">Transcription</keyword>
<proteinExistence type="predicted"/>
<evidence type="ECO:0000256" key="2">
    <source>
        <dbReference type="ARBA" id="ARBA00023125"/>
    </source>
</evidence>
<evidence type="ECO:0000313" key="5">
    <source>
        <dbReference type="EMBL" id="CAA9462667.1"/>
    </source>
</evidence>
<accession>A0A6J4RB43</accession>
<gene>
    <name evidence="5" type="ORF">AVDCRST_MAG25-1091</name>
</gene>
<dbReference type="GO" id="GO:0006950">
    <property type="term" value="P:response to stress"/>
    <property type="evidence" value="ECO:0007669"/>
    <property type="project" value="TreeGrafter"/>
</dbReference>
<keyword evidence="2" id="KW-0238">DNA-binding</keyword>
<dbReference type="PANTHER" id="PTHR33164">
    <property type="entry name" value="TRANSCRIPTIONAL REGULATOR, MARR FAMILY"/>
    <property type="match status" value="1"/>
</dbReference>
<dbReference type="EMBL" id="CADCVI010000067">
    <property type="protein sequence ID" value="CAA9462667.1"/>
    <property type="molecule type" value="Genomic_DNA"/>
</dbReference>
<dbReference type="InterPro" id="IPR039422">
    <property type="entry name" value="MarR/SlyA-like"/>
</dbReference>
<dbReference type="InterPro" id="IPR000835">
    <property type="entry name" value="HTH_MarR-typ"/>
</dbReference>
<feature type="domain" description="HTH marR-type" evidence="4">
    <location>
        <begin position="1"/>
        <end position="123"/>
    </location>
</feature>
<dbReference type="PANTHER" id="PTHR33164:SF64">
    <property type="entry name" value="TRANSCRIPTIONAL REGULATOR SLYA"/>
    <property type="match status" value="1"/>
</dbReference>
<evidence type="ECO:0000256" key="1">
    <source>
        <dbReference type="ARBA" id="ARBA00023015"/>
    </source>
</evidence>
<evidence type="ECO:0000259" key="4">
    <source>
        <dbReference type="PROSITE" id="PS50995"/>
    </source>
</evidence>
<evidence type="ECO:0000256" key="3">
    <source>
        <dbReference type="ARBA" id="ARBA00023163"/>
    </source>
</evidence>
<dbReference type="AlphaFoldDB" id="A0A6J4RB43"/>
<organism evidence="5">
    <name type="scientific">uncultured Rubrobacteraceae bacterium</name>
    <dbReference type="NCBI Taxonomy" id="349277"/>
    <lineage>
        <taxon>Bacteria</taxon>
        <taxon>Bacillati</taxon>
        <taxon>Actinomycetota</taxon>
        <taxon>Rubrobacteria</taxon>
        <taxon>Rubrobacterales</taxon>
        <taxon>Rubrobacteraceae</taxon>
        <taxon>environmental samples</taxon>
    </lineage>
</organism>
<protein>
    <recommendedName>
        <fullName evidence="4">HTH marR-type domain-containing protein</fullName>
    </recommendedName>
</protein>
<dbReference type="SMART" id="SM00347">
    <property type="entry name" value="HTH_MARR"/>
    <property type="match status" value="1"/>
</dbReference>
<dbReference type="GO" id="GO:0003677">
    <property type="term" value="F:DNA binding"/>
    <property type="evidence" value="ECO:0007669"/>
    <property type="project" value="UniProtKB-KW"/>
</dbReference>
<sequence length="127" mass="14305">MGCVFRRVGAVYEKETGFGVGQWFVLVTLERRDGVSQGEMSRMFGVDPARVSRVGRALEKEGLVRRERDPGDGRVMRLYLTEAGRKAIEQRAAVDEAVEARVRRVMSEEEVEELGRMLGLLADAMEE</sequence>
<dbReference type="PRINTS" id="PR00598">
    <property type="entry name" value="HTHMARR"/>
</dbReference>
<dbReference type="PROSITE" id="PS50995">
    <property type="entry name" value="HTH_MARR_2"/>
    <property type="match status" value="1"/>
</dbReference>
<keyword evidence="1" id="KW-0805">Transcription regulation</keyword>
<dbReference type="InterPro" id="IPR036390">
    <property type="entry name" value="WH_DNA-bd_sf"/>
</dbReference>
<dbReference type="GO" id="GO:0003700">
    <property type="term" value="F:DNA-binding transcription factor activity"/>
    <property type="evidence" value="ECO:0007669"/>
    <property type="project" value="InterPro"/>
</dbReference>
<name>A0A6J4RB43_9ACTN</name>
<reference evidence="5" key="1">
    <citation type="submission" date="2020-02" db="EMBL/GenBank/DDBJ databases">
        <authorList>
            <person name="Meier V. D."/>
        </authorList>
    </citation>
    <scope>NUCLEOTIDE SEQUENCE</scope>
    <source>
        <strain evidence="5">AVDCRST_MAG25</strain>
    </source>
</reference>
<dbReference type="Gene3D" id="1.10.10.10">
    <property type="entry name" value="Winged helix-like DNA-binding domain superfamily/Winged helix DNA-binding domain"/>
    <property type="match status" value="1"/>
</dbReference>
<dbReference type="Pfam" id="PF01047">
    <property type="entry name" value="MarR"/>
    <property type="match status" value="1"/>
</dbReference>
<dbReference type="SUPFAM" id="SSF46785">
    <property type="entry name" value="Winged helix' DNA-binding domain"/>
    <property type="match status" value="1"/>
</dbReference>